<organism evidence="20 21">
    <name type="scientific">Georgenia halotolerans</name>
    <dbReference type="NCBI Taxonomy" id="3028317"/>
    <lineage>
        <taxon>Bacteria</taxon>
        <taxon>Bacillati</taxon>
        <taxon>Actinomycetota</taxon>
        <taxon>Actinomycetes</taxon>
        <taxon>Micrococcales</taxon>
        <taxon>Bogoriellaceae</taxon>
        <taxon>Georgenia</taxon>
    </lineage>
</organism>
<dbReference type="PIRSF" id="PIRSF001455">
    <property type="entry name" value="DHQ_synth"/>
    <property type="match status" value="1"/>
</dbReference>
<evidence type="ECO:0000256" key="14">
    <source>
        <dbReference type="ARBA" id="ARBA00023141"/>
    </source>
</evidence>
<dbReference type="Gene3D" id="3.40.50.1970">
    <property type="match status" value="1"/>
</dbReference>
<evidence type="ECO:0000256" key="1">
    <source>
        <dbReference type="ARBA" id="ARBA00001393"/>
    </source>
</evidence>
<evidence type="ECO:0000313" key="20">
    <source>
        <dbReference type="EMBL" id="MDD9208212.1"/>
    </source>
</evidence>
<dbReference type="Pfam" id="PF01761">
    <property type="entry name" value="DHQ_synthase"/>
    <property type="match status" value="1"/>
</dbReference>
<comment type="pathway">
    <text evidence="4 17">Metabolic intermediate biosynthesis; chorismate biosynthesis; chorismate from D-erythrose 4-phosphate and phosphoenolpyruvate: step 2/7.</text>
</comment>
<dbReference type="EC" id="4.2.3.4" evidence="6 17"/>
<comment type="subcellular location">
    <subcellularLocation>
        <location evidence="3 17">Cytoplasm</location>
    </subcellularLocation>
</comment>
<feature type="binding site" evidence="17">
    <location>
        <position position="185"/>
    </location>
    <ligand>
        <name>Zn(2+)</name>
        <dbReference type="ChEBI" id="CHEBI:29105"/>
    </ligand>
</feature>
<keyword evidence="15 17" id="KW-0456">Lyase</keyword>
<evidence type="ECO:0000256" key="3">
    <source>
        <dbReference type="ARBA" id="ARBA00004496"/>
    </source>
</evidence>
<evidence type="ECO:0000256" key="4">
    <source>
        <dbReference type="ARBA" id="ARBA00004661"/>
    </source>
</evidence>
<reference evidence="20" key="1">
    <citation type="submission" date="2023-02" db="EMBL/GenBank/DDBJ databases">
        <title>Georgenia sp.10Sc9-8, isolated from a soil sample collected from the Taklamakan desert.</title>
        <authorList>
            <person name="Liu S."/>
        </authorList>
    </citation>
    <scope>NUCLEOTIDE SEQUENCE</scope>
    <source>
        <strain evidence="20">10Sc9-8</strain>
    </source>
</reference>
<dbReference type="EMBL" id="JARACI010001200">
    <property type="protein sequence ID" value="MDD9208212.1"/>
    <property type="molecule type" value="Genomic_DNA"/>
</dbReference>
<keyword evidence="13 17" id="KW-0520">NAD</keyword>
<accession>A0ABT5U208</accession>
<evidence type="ECO:0000256" key="9">
    <source>
        <dbReference type="ARBA" id="ARBA00022605"/>
    </source>
</evidence>
<feature type="domain" description="3-dehydroquinate synthase N-terminal" evidence="18">
    <location>
        <begin position="68"/>
        <end position="180"/>
    </location>
</feature>
<feature type="binding site" evidence="17">
    <location>
        <position position="267"/>
    </location>
    <ligand>
        <name>Zn(2+)</name>
        <dbReference type="ChEBI" id="CHEBI:29105"/>
    </ligand>
</feature>
<evidence type="ECO:0000256" key="17">
    <source>
        <dbReference type="HAMAP-Rule" id="MF_00110"/>
    </source>
</evidence>
<protein>
    <recommendedName>
        <fullName evidence="7 17">3-dehydroquinate synthase</fullName>
        <shortName evidence="17">DHQS</shortName>
        <ecNumber evidence="6 17">4.2.3.4</ecNumber>
    </recommendedName>
</protein>
<dbReference type="InterPro" id="IPR056179">
    <property type="entry name" value="DHQS_C"/>
</dbReference>
<dbReference type="InterPro" id="IPR030960">
    <property type="entry name" value="DHQS/DOIS_N"/>
</dbReference>
<dbReference type="NCBIfam" id="TIGR01357">
    <property type="entry name" value="aroB"/>
    <property type="match status" value="1"/>
</dbReference>
<keyword evidence="8 17" id="KW-0963">Cytoplasm</keyword>
<dbReference type="HAMAP" id="MF_00110">
    <property type="entry name" value="DHQ_synthase"/>
    <property type="match status" value="1"/>
</dbReference>
<dbReference type="InterPro" id="IPR050071">
    <property type="entry name" value="Dehydroquinate_synthase"/>
</dbReference>
<feature type="binding site" evidence="17">
    <location>
        <position position="143"/>
    </location>
    <ligand>
        <name>NAD(+)</name>
        <dbReference type="ChEBI" id="CHEBI:57540"/>
    </ligand>
</feature>
<evidence type="ECO:0000256" key="2">
    <source>
        <dbReference type="ARBA" id="ARBA00001911"/>
    </source>
</evidence>
<dbReference type="Proteomes" id="UP001165561">
    <property type="component" value="Unassembled WGS sequence"/>
</dbReference>
<evidence type="ECO:0000256" key="16">
    <source>
        <dbReference type="ARBA" id="ARBA00023285"/>
    </source>
</evidence>
<feature type="binding site" evidence="17">
    <location>
        <begin position="170"/>
        <end position="173"/>
    </location>
    <ligand>
        <name>NAD(+)</name>
        <dbReference type="ChEBI" id="CHEBI:57540"/>
    </ligand>
</feature>
<evidence type="ECO:0000256" key="15">
    <source>
        <dbReference type="ARBA" id="ARBA00023239"/>
    </source>
</evidence>
<keyword evidence="16 17" id="KW-0170">Cobalt</keyword>
<evidence type="ECO:0000256" key="12">
    <source>
        <dbReference type="ARBA" id="ARBA00022833"/>
    </source>
</evidence>
<dbReference type="Pfam" id="PF24621">
    <property type="entry name" value="DHQS_C"/>
    <property type="match status" value="1"/>
</dbReference>
<dbReference type="PANTHER" id="PTHR43622:SF7">
    <property type="entry name" value="3-DEHYDROQUINATE SYNTHASE, CHLOROPLASTIC"/>
    <property type="match status" value="1"/>
</dbReference>
<dbReference type="SUPFAM" id="SSF56796">
    <property type="entry name" value="Dehydroquinate synthase-like"/>
    <property type="match status" value="1"/>
</dbReference>
<feature type="binding site" evidence="17">
    <location>
        <position position="251"/>
    </location>
    <ligand>
        <name>Zn(2+)</name>
        <dbReference type="ChEBI" id="CHEBI:29105"/>
    </ligand>
</feature>
<feature type="binding site" evidence="17">
    <location>
        <begin position="130"/>
        <end position="131"/>
    </location>
    <ligand>
        <name>NAD(+)</name>
        <dbReference type="ChEBI" id="CHEBI:57540"/>
    </ligand>
</feature>
<keyword evidence="10 17" id="KW-0479">Metal-binding</keyword>
<comment type="similarity">
    <text evidence="5 17">Belongs to the sugar phosphate cyclases superfamily. Dehydroquinate synthase family.</text>
</comment>
<comment type="function">
    <text evidence="17">Catalyzes the conversion of 3-deoxy-D-arabino-heptulosonate 7-phosphate (DAHP) to dehydroquinate (DHQ).</text>
</comment>
<evidence type="ECO:0000256" key="5">
    <source>
        <dbReference type="ARBA" id="ARBA00005412"/>
    </source>
</evidence>
<name>A0ABT5U208_9MICO</name>
<dbReference type="Gene3D" id="1.20.1090.10">
    <property type="entry name" value="Dehydroquinate synthase-like - alpha domain"/>
    <property type="match status" value="1"/>
</dbReference>
<evidence type="ECO:0000256" key="10">
    <source>
        <dbReference type="ARBA" id="ARBA00022723"/>
    </source>
</evidence>
<evidence type="ECO:0000259" key="19">
    <source>
        <dbReference type="Pfam" id="PF24621"/>
    </source>
</evidence>
<evidence type="ECO:0000256" key="6">
    <source>
        <dbReference type="ARBA" id="ARBA00013031"/>
    </source>
</evidence>
<keyword evidence="9 17" id="KW-0028">Amino-acid biosynthesis</keyword>
<comment type="catalytic activity">
    <reaction evidence="1 17">
        <text>7-phospho-2-dehydro-3-deoxy-D-arabino-heptonate = 3-dehydroquinate + phosphate</text>
        <dbReference type="Rhea" id="RHEA:21968"/>
        <dbReference type="ChEBI" id="CHEBI:32364"/>
        <dbReference type="ChEBI" id="CHEBI:43474"/>
        <dbReference type="ChEBI" id="CHEBI:58394"/>
        <dbReference type="EC" id="4.2.3.4"/>
    </reaction>
</comment>
<evidence type="ECO:0000256" key="11">
    <source>
        <dbReference type="ARBA" id="ARBA00022741"/>
    </source>
</evidence>
<evidence type="ECO:0000256" key="7">
    <source>
        <dbReference type="ARBA" id="ARBA00017684"/>
    </source>
</evidence>
<dbReference type="CDD" id="cd08195">
    <property type="entry name" value="DHQS"/>
    <property type="match status" value="1"/>
</dbReference>
<feature type="domain" description="3-dehydroquinate synthase C-terminal" evidence="19">
    <location>
        <begin position="182"/>
        <end position="327"/>
    </location>
</feature>
<gene>
    <name evidence="17 20" type="primary">aroB</name>
    <name evidence="20" type="ORF">PU560_17345</name>
</gene>
<comment type="cofactor">
    <cofactor evidence="17">
        <name>Co(2+)</name>
        <dbReference type="ChEBI" id="CHEBI:48828"/>
    </cofactor>
    <cofactor evidence="17">
        <name>Zn(2+)</name>
        <dbReference type="ChEBI" id="CHEBI:29105"/>
    </cofactor>
    <text evidence="17">Binds 1 divalent metal cation per subunit. Can use either Co(2+) or Zn(2+).</text>
</comment>
<dbReference type="InterPro" id="IPR030963">
    <property type="entry name" value="DHQ_synth_fam"/>
</dbReference>
<sequence>MPSPDRCVTVPGDPGYDVVIGHDLDPVVDRMLGTDARRVLLVHPPALRGRAGSLATRLRDQGREVVPVVVPEAEEAKTLEVLQRCWDVLGEHRFGRQDAVVGLGGGATTDLAGFVAATWLRGVRVVQVPTTLLGMVDAAVGGKTGINTAAGKNLVGSFHAPAGVVCDLTTLRTLPTADLRAGLAEVVKCGFIADPGILPLLTELDPASDRVHEPGATVLAELVGRAVAVKARVVGEDLRESGLREILNYGHTLGHAIERTEGYRWRHGDAVAVGMVYVAELARLAGLLDPSVVDQHRRLLRSLGLPTRYRADRWPELLDAMRNDKKVRADALRFVVLTDVARPTILTDPAPDLLTEAYRTISGPDAGTVGG</sequence>
<evidence type="ECO:0000259" key="18">
    <source>
        <dbReference type="Pfam" id="PF01761"/>
    </source>
</evidence>
<dbReference type="PANTHER" id="PTHR43622">
    <property type="entry name" value="3-DEHYDROQUINATE SYNTHASE"/>
    <property type="match status" value="1"/>
</dbReference>
<comment type="cofactor">
    <cofactor evidence="2 17">
        <name>NAD(+)</name>
        <dbReference type="ChEBI" id="CHEBI:57540"/>
    </cofactor>
</comment>
<feature type="binding site" evidence="17">
    <location>
        <begin position="72"/>
        <end position="77"/>
    </location>
    <ligand>
        <name>NAD(+)</name>
        <dbReference type="ChEBI" id="CHEBI:57540"/>
    </ligand>
</feature>
<proteinExistence type="inferred from homology"/>
<dbReference type="InterPro" id="IPR016037">
    <property type="entry name" value="DHQ_synth_AroB"/>
</dbReference>
<feature type="binding site" evidence="17">
    <location>
        <begin position="106"/>
        <end position="110"/>
    </location>
    <ligand>
        <name>NAD(+)</name>
        <dbReference type="ChEBI" id="CHEBI:57540"/>
    </ligand>
</feature>
<keyword evidence="12 17" id="KW-0862">Zinc</keyword>
<keyword evidence="14 17" id="KW-0057">Aromatic amino acid biosynthesis</keyword>
<keyword evidence="21" id="KW-1185">Reference proteome</keyword>
<keyword evidence="11 17" id="KW-0547">Nucleotide-binding</keyword>
<feature type="binding site" evidence="17">
    <location>
        <position position="152"/>
    </location>
    <ligand>
        <name>NAD(+)</name>
        <dbReference type="ChEBI" id="CHEBI:57540"/>
    </ligand>
</feature>
<evidence type="ECO:0000256" key="13">
    <source>
        <dbReference type="ARBA" id="ARBA00023027"/>
    </source>
</evidence>
<comment type="caution">
    <text evidence="20">The sequence shown here is derived from an EMBL/GenBank/DDBJ whole genome shotgun (WGS) entry which is preliminary data.</text>
</comment>
<dbReference type="GO" id="GO:0003856">
    <property type="term" value="F:3-dehydroquinate synthase activity"/>
    <property type="evidence" value="ECO:0007669"/>
    <property type="project" value="UniProtKB-EC"/>
</dbReference>
<evidence type="ECO:0000256" key="8">
    <source>
        <dbReference type="ARBA" id="ARBA00022490"/>
    </source>
</evidence>
<evidence type="ECO:0000313" key="21">
    <source>
        <dbReference type="Proteomes" id="UP001165561"/>
    </source>
</evidence>